<dbReference type="Proteomes" id="UP001341840">
    <property type="component" value="Unassembled WGS sequence"/>
</dbReference>
<evidence type="ECO:0000313" key="2">
    <source>
        <dbReference type="Proteomes" id="UP001341840"/>
    </source>
</evidence>
<sequence length="115" mass="12414">KPPNLPGSHRQSLFLVELLRYSITGLLLPVGAPFAVVPLLRYCRPPPQPISSQTRRPFLSRPSNPVAAETAPKLEVVAEPPVPDPSFCCYGLAAQPEVLVDIISCKFLPEASTGL</sequence>
<name>A0ABU6UC93_9FABA</name>
<keyword evidence="2" id="KW-1185">Reference proteome</keyword>
<feature type="non-terminal residue" evidence="1">
    <location>
        <position position="1"/>
    </location>
</feature>
<reference evidence="1 2" key="1">
    <citation type="journal article" date="2023" name="Plants (Basel)">
        <title>Bridging the Gap: Combining Genomics and Transcriptomics Approaches to Understand Stylosanthes scabra, an Orphan Legume from the Brazilian Caatinga.</title>
        <authorList>
            <person name="Ferreira-Neto J.R.C."/>
            <person name="da Silva M.D."/>
            <person name="Binneck E."/>
            <person name="de Melo N.F."/>
            <person name="da Silva R.H."/>
            <person name="de Melo A.L.T.M."/>
            <person name="Pandolfi V."/>
            <person name="Bustamante F.O."/>
            <person name="Brasileiro-Vidal A.C."/>
            <person name="Benko-Iseppon A.M."/>
        </authorList>
    </citation>
    <scope>NUCLEOTIDE SEQUENCE [LARGE SCALE GENOMIC DNA]</scope>
    <source>
        <tissue evidence="1">Leaves</tissue>
    </source>
</reference>
<comment type="caution">
    <text evidence="1">The sequence shown here is derived from an EMBL/GenBank/DDBJ whole genome shotgun (WGS) entry which is preliminary data.</text>
</comment>
<organism evidence="1 2">
    <name type="scientific">Stylosanthes scabra</name>
    <dbReference type="NCBI Taxonomy" id="79078"/>
    <lineage>
        <taxon>Eukaryota</taxon>
        <taxon>Viridiplantae</taxon>
        <taxon>Streptophyta</taxon>
        <taxon>Embryophyta</taxon>
        <taxon>Tracheophyta</taxon>
        <taxon>Spermatophyta</taxon>
        <taxon>Magnoliopsida</taxon>
        <taxon>eudicotyledons</taxon>
        <taxon>Gunneridae</taxon>
        <taxon>Pentapetalae</taxon>
        <taxon>rosids</taxon>
        <taxon>fabids</taxon>
        <taxon>Fabales</taxon>
        <taxon>Fabaceae</taxon>
        <taxon>Papilionoideae</taxon>
        <taxon>50 kb inversion clade</taxon>
        <taxon>dalbergioids sensu lato</taxon>
        <taxon>Dalbergieae</taxon>
        <taxon>Pterocarpus clade</taxon>
        <taxon>Stylosanthes</taxon>
    </lineage>
</organism>
<proteinExistence type="predicted"/>
<evidence type="ECO:0000313" key="1">
    <source>
        <dbReference type="EMBL" id="MED6158367.1"/>
    </source>
</evidence>
<dbReference type="EMBL" id="JASCZI010120970">
    <property type="protein sequence ID" value="MED6158367.1"/>
    <property type="molecule type" value="Genomic_DNA"/>
</dbReference>
<accession>A0ABU6UC93</accession>
<gene>
    <name evidence="1" type="ORF">PIB30_032228</name>
</gene>
<protein>
    <submittedName>
        <fullName evidence="1">Uncharacterized protein</fullName>
    </submittedName>
</protein>